<comment type="caution">
    <text evidence="15">The sequence shown here is derived from an EMBL/GenBank/DDBJ whole genome shotgun (WGS) entry which is preliminary data.</text>
</comment>
<dbReference type="NCBIfam" id="NF010745">
    <property type="entry name" value="PRK14147.1"/>
    <property type="match status" value="1"/>
</dbReference>
<sequence>MQATDAHSAEHDEQAGIDARQDDAIDSLGARVAELEAALLAVKDEQLRERAELDNQRKRLTRDVEQARRFANERLLNELLPVIDNLERGLNASGGQDGLREGVELTLRQLQKVTEDNGLTAIDPTGQPFNPEHHQAMSMVDSAEHPSNTVVQAMQKGYLLNGRLLRPALVVVSN</sequence>
<dbReference type="Gene3D" id="3.90.20.20">
    <property type="match status" value="1"/>
</dbReference>
<dbReference type="FunFam" id="2.30.22.10:FF:000001">
    <property type="entry name" value="Protein GrpE"/>
    <property type="match status" value="1"/>
</dbReference>
<dbReference type="PRINTS" id="PR00773">
    <property type="entry name" value="GRPEPROTEIN"/>
</dbReference>
<evidence type="ECO:0000256" key="4">
    <source>
        <dbReference type="ARBA" id="ARBA00022490"/>
    </source>
</evidence>
<dbReference type="PROSITE" id="PS01071">
    <property type="entry name" value="GRPE"/>
    <property type="match status" value="1"/>
</dbReference>
<keyword evidence="13" id="KW-0175">Coiled coil</keyword>
<evidence type="ECO:0000256" key="10">
    <source>
        <dbReference type="HAMAP-Rule" id="MF_01151"/>
    </source>
</evidence>
<name>A0AAW3ZJ88_9GAMM</name>
<feature type="coiled-coil region" evidence="13">
    <location>
        <begin position="25"/>
        <end position="70"/>
    </location>
</feature>
<organism evidence="15 16">
    <name type="scientific">Pseudomarimonas arenosa</name>
    <dbReference type="NCBI Taxonomy" id="2774145"/>
    <lineage>
        <taxon>Bacteria</taxon>
        <taxon>Pseudomonadati</taxon>
        <taxon>Pseudomonadota</taxon>
        <taxon>Gammaproteobacteria</taxon>
        <taxon>Lysobacterales</taxon>
        <taxon>Lysobacteraceae</taxon>
        <taxon>Pseudomarimonas</taxon>
    </lineage>
</organism>
<keyword evidence="4 10" id="KW-0963">Cytoplasm</keyword>
<dbReference type="GO" id="GO:0005829">
    <property type="term" value="C:cytosol"/>
    <property type="evidence" value="ECO:0007669"/>
    <property type="project" value="TreeGrafter"/>
</dbReference>
<dbReference type="GO" id="GO:0051087">
    <property type="term" value="F:protein-folding chaperone binding"/>
    <property type="evidence" value="ECO:0007669"/>
    <property type="project" value="InterPro"/>
</dbReference>
<comment type="subcellular location">
    <subcellularLocation>
        <location evidence="1 10">Cytoplasm</location>
    </subcellularLocation>
</comment>
<evidence type="ECO:0000256" key="12">
    <source>
        <dbReference type="RuleBase" id="RU004478"/>
    </source>
</evidence>
<comment type="function">
    <text evidence="7 10 11">Participates actively in the response to hyperosmotic and heat shock by preventing the aggregation of stress-denatured proteins, in association with DnaK and GrpE. It is the nucleotide exchange factor for DnaK and may function as a thermosensor. Unfolded proteins bind initially to DnaJ; upon interaction with the DnaJ-bound protein, DnaK hydrolyzes its bound ATP, resulting in the formation of a stable complex. GrpE releases ADP from DnaK; ATP binding to DnaK triggers the release of the substrate protein, thus completing the reaction cycle. Several rounds of ATP-dependent interactions between DnaJ, DnaK and GrpE are required for fully efficient folding.</text>
</comment>
<dbReference type="InterPro" id="IPR013805">
    <property type="entry name" value="GrpE_CC"/>
</dbReference>
<proteinExistence type="inferred from homology"/>
<dbReference type="InterPro" id="IPR009012">
    <property type="entry name" value="GrpE_head"/>
</dbReference>
<dbReference type="PANTHER" id="PTHR21237">
    <property type="entry name" value="GRPE PROTEIN"/>
    <property type="match status" value="1"/>
</dbReference>
<evidence type="ECO:0000256" key="5">
    <source>
        <dbReference type="ARBA" id="ARBA00023016"/>
    </source>
</evidence>
<accession>A0AAW3ZJ88</accession>
<evidence type="ECO:0000256" key="14">
    <source>
        <dbReference type="SAM" id="MobiDB-lite"/>
    </source>
</evidence>
<dbReference type="GO" id="GO:0006457">
    <property type="term" value="P:protein folding"/>
    <property type="evidence" value="ECO:0007669"/>
    <property type="project" value="InterPro"/>
</dbReference>
<gene>
    <name evidence="10 15" type="primary">grpE</name>
    <name evidence="15" type="ORF">IFO71_02070</name>
</gene>
<dbReference type="HAMAP" id="MF_01151">
    <property type="entry name" value="GrpE"/>
    <property type="match status" value="1"/>
</dbReference>
<dbReference type="RefSeq" id="WP_192027866.1">
    <property type="nucleotide sequence ID" value="NZ_JACYTR010000003.1"/>
</dbReference>
<dbReference type="GO" id="GO:0051082">
    <property type="term" value="F:unfolded protein binding"/>
    <property type="evidence" value="ECO:0007669"/>
    <property type="project" value="TreeGrafter"/>
</dbReference>
<evidence type="ECO:0000256" key="8">
    <source>
        <dbReference type="ARBA" id="ARBA00072274"/>
    </source>
</evidence>
<dbReference type="Gene3D" id="2.30.22.10">
    <property type="entry name" value="Head domain of nucleotide exchange factor GrpE"/>
    <property type="match status" value="1"/>
</dbReference>
<comment type="similarity">
    <text evidence="2 10 12">Belongs to the GrpE family.</text>
</comment>
<dbReference type="Pfam" id="PF01025">
    <property type="entry name" value="GrpE"/>
    <property type="match status" value="1"/>
</dbReference>
<dbReference type="AlphaFoldDB" id="A0AAW3ZJ88"/>
<dbReference type="NCBIfam" id="NF010737">
    <property type="entry name" value="PRK14139.1"/>
    <property type="match status" value="1"/>
</dbReference>
<evidence type="ECO:0000256" key="11">
    <source>
        <dbReference type="RuleBase" id="RU000639"/>
    </source>
</evidence>
<evidence type="ECO:0000256" key="9">
    <source>
        <dbReference type="ARBA" id="ARBA00076414"/>
    </source>
</evidence>
<evidence type="ECO:0000256" key="13">
    <source>
        <dbReference type="SAM" id="Coils"/>
    </source>
</evidence>
<dbReference type="NCBIfam" id="NF010748">
    <property type="entry name" value="PRK14150.1"/>
    <property type="match status" value="1"/>
</dbReference>
<feature type="region of interest" description="Disordered" evidence="14">
    <location>
        <begin position="1"/>
        <end position="22"/>
    </location>
</feature>
<evidence type="ECO:0000256" key="2">
    <source>
        <dbReference type="ARBA" id="ARBA00009054"/>
    </source>
</evidence>
<comment type="subunit">
    <text evidence="3 10">Homodimer.</text>
</comment>
<reference evidence="15 16" key="1">
    <citation type="submission" date="2020-09" db="EMBL/GenBank/DDBJ databases">
        <title>Pseudoxanthomonas sp. CAU 1598 isolated from sand of Yaerae Beach.</title>
        <authorList>
            <person name="Kim W."/>
        </authorList>
    </citation>
    <scope>NUCLEOTIDE SEQUENCE [LARGE SCALE GENOMIC DNA]</scope>
    <source>
        <strain evidence="15 16">CAU 1598</strain>
    </source>
</reference>
<evidence type="ECO:0000313" key="15">
    <source>
        <dbReference type="EMBL" id="MBD8524516.1"/>
    </source>
</evidence>
<evidence type="ECO:0000313" key="16">
    <source>
        <dbReference type="Proteomes" id="UP000613768"/>
    </source>
</evidence>
<evidence type="ECO:0000256" key="6">
    <source>
        <dbReference type="ARBA" id="ARBA00023186"/>
    </source>
</evidence>
<keyword evidence="16" id="KW-1185">Reference proteome</keyword>
<dbReference type="GO" id="GO:0042803">
    <property type="term" value="F:protein homodimerization activity"/>
    <property type="evidence" value="ECO:0007669"/>
    <property type="project" value="InterPro"/>
</dbReference>
<dbReference type="SUPFAM" id="SSF51064">
    <property type="entry name" value="Head domain of nucleotide exchange factor GrpE"/>
    <property type="match status" value="1"/>
</dbReference>
<evidence type="ECO:0000256" key="1">
    <source>
        <dbReference type="ARBA" id="ARBA00004496"/>
    </source>
</evidence>
<dbReference type="EMBL" id="JACYTR010000003">
    <property type="protein sequence ID" value="MBD8524516.1"/>
    <property type="molecule type" value="Genomic_DNA"/>
</dbReference>
<dbReference type="InterPro" id="IPR000740">
    <property type="entry name" value="GrpE"/>
</dbReference>
<dbReference type="GO" id="GO:0000774">
    <property type="term" value="F:adenyl-nucleotide exchange factor activity"/>
    <property type="evidence" value="ECO:0007669"/>
    <property type="project" value="InterPro"/>
</dbReference>
<dbReference type="Proteomes" id="UP000613768">
    <property type="component" value="Unassembled WGS sequence"/>
</dbReference>
<evidence type="ECO:0000256" key="7">
    <source>
        <dbReference type="ARBA" id="ARBA00053401"/>
    </source>
</evidence>
<dbReference type="PANTHER" id="PTHR21237:SF23">
    <property type="entry name" value="GRPE PROTEIN HOMOLOG, MITOCHONDRIAL"/>
    <property type="match status" value="1"/>
</dbReference>
<dbReference type="SUPFAM" id="SSF58014">
    <property type="entry name" value="Coiled-coil domain of nucleotide exchange factor GrpE"/>
    <property type="match status" value="1"/>
</dbReference>
<evidence type="ECO:0000256" key="3">
    <source>
        <dbReference type="ARBA" id="ARBA00011738"/>
    </source>
</evidence>
<dbReference type="CDD" id="cd00446">
    <property type="entry name" value="GrpE"/>
    <property type="match status" value="1"/>
</dbReference>
<keyword evidence="6 10" id="KW-0143">Chaperone</keyword>
<keyword evidence="5 10" id="KW-0346">Stress response</keyword>
<dbReference type="NCBIfam" id="NF010738">
    <property type="entry name" value="PRK14140.1"/>
    <property type="match status" value="1"/>
</dbReference>
<feature type="compositionally biased region" description="Basic and acidic residues" evidence="14">
    <location>
        <begin position="7"/>
        <end position="22"/>
    </location>
</feature>
<protein>
    <recommendedName>
        <fullName evidence="8 10">Protein GrpE</fullName>
    </recommendedName>
    <alternativeName>
        <fullName evidence="9 10">HSP-70 cofactor</fullName>
    </alternativeName>
</protein>